<dbReference type="eggNOG" id="KOG2504">
    <property type="taxonomic scope" value="Eukaryota"/>
</dbReference>
<feature type="transmembrane region" description="Helical" evidence="2">
    <location>
        <begin position="128"/>
        <end position="151"/>
    </location>
</feature>
<sequence>MEEKPLESNCETVGDDEEQSFCEKREFEPPDGGWGWVIVVATFLTSLVVDGIIFSFGILLPEILIEFNEGQSLTSWVGSALAGTYLLIGPIAGALANKYGCRTVSIIGSFISAGAFAASVFANNIIYLIVSYGIIGGIGFGFIYLPSMVIIQTYFEKKRAFATGIAVCGSGIGMFIISPLTQYLIEYYGWRGMLLIQAGISLHCVPFSVLLRPVEDSVHPKKKKLKPLLIRTKEARDALFRSSFTSTDADGEDDEKKMPMIQEETTDSNKNHKAGIVEMLNLNLLKSPTFVTICIAGFLTFMGFFVPFIYISDYAISTGRTKVEASYLISVIGITNTVGRLICGWVTDRPNVKALHINNSALLVSGIATALVPFCVTYEVQIVYCVIFGSAIACYVSLRSILLVEYLGLDTLTNSFGLTLLFQGTASMIGPPVAGWFYKQGNSYDVPFFVAGSIMAVSGLICVPLPWISRLEEKRKKKKQLRKLNQTQTQIFGFIFPLDISHKYPDVCRKAKLPGKKGMFFKSKKLCNTSIISVNPQKPILWT</sequence>
<dbReference type="AlphaFoldDB" id="T1IHA6"/>
<dbReference type="Gene3D" id="1.20.1250.20">
    <property type="entry name" value="MFS general substrate transporter like domains"/>
    <property type="match status" value="2"/>
</dbReference>
<feature type="transmembrane region" description="Helical" evidence="2">
    <location>
        <begin position="380"/>
        <end position="404"/>
    </location>
</feature>
<feature type="transmembrane region" description="Helical" evidence="2">
    <location>
        <begin position="355"/>
        <end position="374"/>
    </location>
</feature>
<feature type="transmembrane region" description="Helical" evidence="2">
    <location>
        <begin position="325"/>
        <end position="343"/>
    </location>
</feature>
<evidence type="ECO:0000313" key="5">
    <source>
        <dbReference type="Proteomes" id="UP000014500"/>
    </source>
</evidence>
<dbReference type="EnsemblMetazoa" id="SMAR000216-RA">
    <property type="protein sequence ID" value="SMAR000216-PA"/>
    <property type="gene ID" value="SMAR000216"/>
</dbReference>
<reference evidence="5" key="1">
    <citation type="submission" date="2011-05" db="EMBL/GenBank/DDBJ databases">
        <authorList>
            <person name="Richards S.R."/>
            <person name="Qu J."/>
            <person name="Jiang H."/>
            <person name="Jhangiani S.N."/>
            <person name="Agravi P."/>
            <person name="Goodspeed R."/>
            <person name="Gross S."/>
            <person name="Mandapat C."/>
            <person name="Jackson L."/>
            <person name="Mathew T."/>
            <person name="Pu L."/>
            <person name="Thornton R."/>
            <person name="Saada N."/>
            <person name="Wilczek-Boney K.B."/>
            <person name="Lee S."/>
            <person name="Kovar C."/>
            <person name="Wu Y."/>
            <person name="Scherer S.E."/>
            <person name="Worley K.C."/>
            <person name="Muzny D.M."/>
            <person name="Gibbs R."/>
        </authorList>
    </citation>
    <scope>NUCLEOTIDE SEQUENCE</scope>
    <source>
        <strain evidence="5">Brora</strain>
    </source>
</reference>
<dbReference type="PhylomeDB" id="T1IHA6"/>
<dbReference type="InterPro" id="IPR011701">
    <property type="entry name" value="MFS"/>
</dbReference>
<feature type="transmembrane region" description="Helical" evidence="2">
    <location>
        <begin position="416"/>
        <end position="434"/>
    </location>
</feature>
<organism evidence="4 5">
    <name type="scientific">Strigamia maritima</name>
    <name type="common">European centipede</name>
    <name type="synonym">Geophilus maritimus</name>
    <dbReference type="NCBI Taxonomy" id="126957"/>
    <lineage>
        <taxon>Eukaryota</taxon>
        <taxon>Metazoa</taxon>
        <taxon>Ecdysozoa</taxon>
        <taxon>Arthropoda</taxon>
        <taxon>Myriapoda</taxon>
        <taxon>Chilopoda</taxon>
        <taxon>Pleurostigmophora</taxon>
        <taxon>Geophilomorpha</taxon>
        <taxon>Linotaeniidae</taxon>
        <taxon>Strigamia</taxon>
    </lineage>
</organism>
<feature type="transmembrane region" description="Helical" evidence="2">
    <location>
        <begin position="76"/>
        <end position="96"/>
    </location>
</feature>
<evidence type="ECO:0000259" key="3">
    <source>
        <dbReference type="PROSITE" id="PS50850"/>
    </source>
</evidence>
<comment type="subcellular location">
    <subcellularLocation>
        <location evidence="1">Membrane</location>
        <topology evidence="1">Multi-pass membrane protein</topology>
    </subcellularLocation>
</comment>
<dbReference type="Pfam" id="PF07690">
    <property type="entry name" value="MFS_1"/>
    <property type="match status" value="1"/>
</dbReference>
<keyword evidence="5" id="KW-1185">Reference proteome</keyword>
<keyword evidence="2" id="KW-1133">Transmembrane helix</keyword>
<dbReference type="GO" id="GO:0016020">
    <property type="term" value="C:membrane"/>
    <property type="evidence" value="ECO:0007669"/>
    <property type="project" value="UniProtKB-SubCell"/>
</dbReference>
<feature type="transmembrane region" description="Helical" evidence="2">
    <location>
        <begin position="289"/>
        <end position="310"/>
    </location>
</feature>
<feature type="transmembrane region" description="Helical" evidence="2">
    <location>
        <begin position="192"/>
        <end position="214"/>
    </location>
</feature>
<dbReference type="PANTHER" id="PTHR11360:SF238">
    <property type="entry name" value="SD10469P"/>
    <property type="match status" value="1"/>
</dbReference>
<feature type="domain" description="Major facilitator superfamily (MFS) profile" evidence="3">
    <location>
        <begin position="34"/>
        <end position="470"/>
    </location>
</feature>
<feature type="transmembrane region" description="Helical" evidence="2">
    <location>
        <begin position="103"/>
        <end position="122"/>
    </location>
</feature>
<dbReference type="InterPro" id="IPR036259">
    <property type="entry name" value="MFS_trans_sf"/>
</dbReference>
<dbReference type="PANTHER" id="PTHR11360">
    <property type="entry name" value="MONOCARBOXYLATE TRANSPORTER"/>
    <property type="match status" value="1"/>
</dbReference>
<feature type="transmembrane region" description="Helical" evidence="2">
    <location>
        <begin position="34"/>
        <end position="56"/>
    </location>
</feature>
<keyword evidence="2" id="KW-0812">Transmembrane</keyword>
<protein>
    <recommendedName>
        <fullName evidence="3">Major facilitator superfamily (MFS) profile domain-containing protein</fullName>
    </recommendedName>
</protein>
<dbReference type="EMBL" id="JH429822">
    <property type="status" value="NOT_ANNOTATED_CDS"/>
    <property type="molecule type" value="Genomic_DNA"/>
</dbReference>
<dbReference type="STRING" id="126957.T1IHA6"/>
<evidence type="ECO:0000313" key="4">
    <source>
        <dbReference type="EnsemblMetazoa" id="SMAR000216-PA"/>
    </source>
</evidence>
<evidence type="ECO:0000256" key="2">
    <source>
        <dbReference type="SAM" id="Phobius"/>
    </source>
</evidence>
<reference evidence="4" key="2">
    <citation type="submission" date="2015-02" db="UniProtKB">
        <authorList>
            <consortium name="EnsemblMetazoa"/>
        </authorList>
    </citation>
    <scope>IDENTIFICATION</scope>
</reference>
<name>T1IHA6_STRMM</name>
<keyword evidence="2" id="KW-0472">Membrane</keyword>
<dbReference type="CDD" id="cd17352">
    <property type="entry name" value="MFS_MCT_SLC16"/>
    <property type="match status" value="1"/>
</dbReference>
<feature type="transmembrane region" description="Helical" evidence="2">
    <location>
        <begin position="446"/>
        <end position="468"/>
    </location>
</feature>
<dbReference type="Proteomes" id="UP000014500">
    <property type="component" value="Unassembled WGS sequence"/>
</dbReference>
<evidence type="ECO:0000256" key="1">
    <source>
        <dbReference type="ARBA" id="ARBA00004141"/>
    </source>
</evidence>
<dbReference type="OMA" id="ASQRHHY"/>
<feature type="transmembrane region" description="Helical" evidence="2">
    <location>
        <begin position="160"/>
        <end position="180"/>
    </location>
</feature>
<accession>T1IHA6</accession>
<proteinExistence type="predicted"/>
<dbReference type="GO" id="GO:0008028">
    <property type="term" value="F:monocarboxylic acid transmembrane transporter activity"/>
    <property type="evidence" value="ECO:0007669"/>
    <property type="project" value="TreeGrafter"/>
</dbReference>
<dbReference type="InterPro" id="IPR050327">
    <property type="entry name" value="Proton-linked_MCT"/>
</dbReference>
<dbReference type="SUPFAM" id="SSF103473">
    <property type="entry name" value="MFS general substrate transporter"/>
    <property type="match status" value="1"/>
</dbReference>
<dbReference type="PROSITE" id="PS50850">
    <property type="entry name" value="MFS"/>
    <property type="match status" value="1"/>
</dbReference>
<dbReference type="InterPro" id="IPR020846">
    <property type="entry name" value="MFS_dom"/>
</dbReference>
<dbReference type="HOGENOM" id="CLU_001265_59_1_1"/>